<accession>A0A834JX48</accession>
<feature type="chain" id="PRO_5032514864" evidence="3">
    <location>
        <begin position="27"/>
        <end position="292"/>
    </location>
</feature>
<dbReference type="PANTHER" id="PTHR23220">
    <property type="entry name" value="INTEGRIN ALPHA"/>
    <property type="match status" value="1"/>
</dbReference>
<feature type="repeat" description="FG-GAP" evidence="1">
    <location>
        <begin position="31"/>
        <end position="93"/>
    </location>
</feature>
<reference evidence="4" key="1">
    <citation type="journal article" date="2020" name="G3 (Bethesda)">
        <title>High-Quality Assemblies for Three Invasive Social Wasps from the &lt;i&gt;Vespula&lt;/i&gt; Genus.</title>
        <authorList>
            <person name="Harrop T.W.R."/>
            <person name="Guhlin J."/>
            <person name="McLaughlin G.M."/>
            <person name="Permina E."/>
            <person name="Stockwell P."/>
            <person name="Gilligan J."/>
            <person name="Le Lec M.F."/>
            <person name="Gruber M.A.M."/>
            <person name="Quinn O."/>
            <person name="Lovegrove M."/>
            <person name="Duncan E.J."/>
            <person name="Remnant E.J."/>
            <person name="Van Eeckhoven J."/>
            <person name="Graham B."/>
            <person name="Knapp R.A."/>
            <person name="Langford K.W."/>
            <person name="Kronenberg Z."/>
            <person name="Press M.O."/>
            <person name="Eacker S.M."/>
            <person name="Wilson-Rankin E.E."/>
            <person name="Purcell J."/>
            <person name="Lester P.J."/>
            <person name="Dearden P.K."/>
        </authorList>
    </citation>
    <scope>NUCLEOTIDE SEQUENCE</scope>
    <source>
        <strain evidence="4">Linc-1</strain>
    </source>
</reference>
<dbReference type="PANTHER" id="PTHR23220:SF133">
    <property type="entry name" value="INTEGRIN ALPHA-PS2"/>
    <property type="match status" value="1"/>
</dbReference>
<keyword evidence="3" id="KW-0732">Signal</keyword>
<dbReference type="GO" id="GO:0009897">
    <property type="term" value="C:external side of plasma membrane"/>
    <property type="evidence" value="ECO:0007669"/>
    <property type="project" value="TreeGrafter"/>
</dbReference>
<keyword evidence="5" id="KW-1185">Reference proteome</keyword>
<feature type="compositionally biased region" description="Gly residues" evidence="2">
    <location>
        <begin position="241"/>
        <end position="252"/>
    </location>
</feature>
<dbReference type="GO" id="GO:0098609">
    <property type="term" value="P:cell-cell adhesion"/>
    <property type="evidence" value="ECO:0007669"/>
    <property type="project" value="TreeGrafter"/>
</dbReference>
<dbReference type="GO" id="GO:0007229">
    <property type="term" value="P:integrin-mediated signaling pathway"/>
    <property type="evidence" value="ECO:0007669"/>
    <property type="project" value="TreeGrafter"/>
</dbReference>
<dbReference type="PROSITE" id="PS51470">
    <property type="entry name" value="FG_GAP"/>
    <property type="match status" value="1"/>
</dbReference>
<dbReference type="AlphaFoldDB" id="A0A834JX48"/>
<gene>
    <name evidence="4" type="ORF">HZH68_010102</name>
</gene>
<evidence type="ECO:0000313" key="4">
    <source>
        <dbReference type="EMBL" id="KAF7396052.1"/>
    </source>
</evidence>
<protein>
    <submittedName>
        <fullName evidence="4">Uncharacterized protein</fullName>
    </submittedName>
</protein>
<proteinExistence type="predicted"/>
<comment type="caution">
    <text evidence="4">The sequence shown here is derived from an EMBL/GenBank/DDBJ whole genome shotgun (WGS) entry which is preliminary data.</text>
</comment>
<feature type="signal peptide" evidence="3">
    <location>
        <begin position="1"/>
        <end position="26"/>
    </location>
</feature>
<dbReference type="SMART" id="SM00191">
    <property type="entry name" value="Int_alpha"/>
    <property type="match status" value="1"/>
</dbReference>
<dbReference type="InterPro" id="IPR028994">
    <property type="entry name" value="Integrin_alpha_N"/>
</dbReference>
<dbReference type="Proteomes" id="UP000617340">
    <property type="component" value="Unassembled WGS sequence"/>
</dbReference>
<dbReference type="GO" id="GO:0005178">
    <property type="term" value="F:integrin binding"/>
    <property type="evidence" value="ECO:0007669"/>
    <property type="project" value="TreeGrafter"/>
</dbReference>
<evidence type="ECO:0000256" key="2">
    <source>
        <dbReference type="SAM" id="MobiDB-lite"/>
    </source>
</evidence>
<sequence>MSSRIIFGLFVGLLIVVGSPPTIIEAFNVETKHYAIYRNEAESMFGFAVSTYRDKYGRGWAIVGAPEADTSQVGVYRGGAVYRCDIAADDRCDIIHFDDNGNNHVRNPSVPSSLTQIDNKTLQWFGATVSASSKDGGPIMCGNVVGTHRASHNPLNSLKVWTQWDVRKKRTKNLACAPRYIWFSLSQPRYDPDESRSTKETTVGNRRDPVGTCWVVDKNFNESQEFSPCRTKGGDSDGDGDGGGNGDGGGAGNDSEPTKVTEDIRLRFTGLCTAVLPFFRSAEGTRTEKKER</sequence>
<name>A0A834JX48_VESGE</name>
<dbReference type="SUPFAM" id="SSF69318">
    <property type="entry name" value="Integrin alpha N-terminal domain"/>
    <property type="match status" value="1"/>
</dbReference>
<feature type="region of interest" description="Disordered" evidence="2">
    <location>
        <begin position="225"/>
        <end position="260"/>
    </location>
</feature>
<dbReference type="Gene3D" id="2.130.10.130">
    <property type="entry name" value="Integrin alpha, N-terminal"/>
    <property type="match status" value="2"/>
</dbReference>
<dbReference type="GO" id="GO:0008305">
    <property type="term" value="C:integrin complex"/>
    <property type="evidence" value="ECO:0007669"/>
    <property type="project" value="TreeGrafter"/>
</dbReference>
<evidence type="ECO:0000256" key="1">
    <source>
        <dbReference type="PROSITE-ProRule" id="PRU00803"/>
    </source>
</evidence>
<dbReference type="InterPro" id="IPR013519">
    <property type="entry name" value="Int_alpha_beta-p"/>
</dbReference>
<dbReference type="GO" id="GO:0007160">
    <property type="term" value="P:cell-matrix adhesion"/>
    <property type="evidence" value="ECO:0007669"/>
    <property type="project" value="TreeGrafter"/>
</dbReference>
<evidence type="ECO:0000313" key="5">
    <source>
        <dbReference type="Proteomes" id="UP000617340"/>
    </source>
</evidence>
<evidence type="ECO:0000256" key="3">
    <source>
        <dbReference type="SAM" id="SignalP"/>
    </source>
</evidence>
<organism evidence="4 5">
    <name type="scientific">Vespula germanica</name>
    <name type="common">German yellow jacket</name>
    <name type="synonym">Paravespula germanica</name>
    <dbReference type="NCBI Taxonomy" id="30212"/>
    <lineage>
        <taxon>Eukaryota</taxon>
        <taxon>Metazoa</taxon>
        <taxon>Ecdysozoa</taxon>
        <taxon>Arthropoda</taxon>
        <taxon>Hexapoda</taxon>
        <taxon>Insecta</taxon>
        <taxon>Pterygota</taxon>
        <taxon>Neoptera</taxon>
        <taxon>Endopterygota</taxon>
        <taxon>Hymenoptera</taxon>
        <taxon>Apocrita</taxon>
        <taxon>Aculeata</taxon>
        <taxon>Vespoidea</taxon>
        <taxon>Vespidae</taxon>
        <taxon>Vespinae</taxon>
        <taxon>Vespula</taxon>
    </lineage>
</organism>
<dbReference type="EMBL" id="JACSDZ010000009">
    <property type="protein sequence ID" value="KAF7396052.1"/>
    <property type="molecule type" value="Genomic_DNA"/>
</dbReference>
<dbReference type="GO" id="GO:0033627">
    <property type="term" value="P:cell adhesion mediated by integrin"/>
    <property type="evidence" value="ECO:0007669"/>
    <property type="project" value="TreeGrafter"/>
</dbReference>